<protein>
    <submittedName>
        <fullName evidence="5">Uncharacterized protein</fullName>
    </submittedName>
</protein>
<feature type="region of interest" description="Disordered" evidence="2">
    <location>
        <begin position="190"/>
        <end position="230"/>
    </location>
</feature>
<dbReference type="PROSITE" id="PS50132">
    <property type="entry name" value="RGS"/>
    <property type="match status" value="1"/>
</dbReference>
<feature type="region of interest" description="Disordered" evidence="2">
    <location>
        <begin position="583"/>
        <end position="617"/>
    </location>
</feature>
<feature type="region of interest" description="Disordered" evidence="2">
    <location>
        <begin position="789"/>
        <end position="832"/>
    </location>
</feature>
<dbReference type="EMBL" id="OC918518">
    <property type="protein sequence ID" value="CAD7649567.1"/>
    <property type="molecule type" value="Genomic_DNA"/>
</dbReference>
<feature type="compositionally biased region" description="Polar residues" evidence="2">
    <location>
        <begin position="822"/>
        <end position="832"/>
    </location>
</feature>
<dbReference type="GO" id="GO:0005634">
    <property type="term" value="C:nucleus"/>
    <property type="evidence" value="ECO:0007669"/>
    <property type="project" value="TreeGrafter"/>
</dbReference>
<evidence type="ECO:0000259" key="3">
    <source>
        <dbReference type="PROSITE" id="PS50132"/>
    </source>
</evidence>
<dbReference type="EMBL" id="CAJPVJ010003693">
    <property type="protein sequence ID" value="CAG2167857.1"/>
    <property type="molecule type" value="Genomic_DNA"/>
</dbReference>
<reference evidence="5" key="1">
    <citation type="submission" date="2020-11" db="EMBL/GenBank/DDBJ databases">
        <authorList>
            <person name="Tran Van P."/>
        </authorList>
    </citation>
    <scope>NUCLEOTIDE SEQUENCE</scope>
</reference>
<gene>
    <name evidence="5" type="ORF">ONB1V03_LOCUS7353</name>
</gene>
<evidence type="ECO:0000256" key="2">
    <source>
        <dbReference type="SAM" id="MobiDB-lite"/>
    </source>
</evidence>
<dbReference type="Gene3D" id="3.10.20.90">
    <property type="entry name" value="Phosphatidylinositol 3-kinase Catalytic Subunit, Chain A, domain 1"/>
    <property type="match status" value="1"/>
</dbReference>
<feature type="domain" description="RGS" evidence="3">
    <location>
        <begin position="389"/>
        <end position="505"/>
    </location>
</feature>
<accession>A0A7R9LX76</accession>
<dbReference type="SUPFAM" id="SSF54236">
    <property type="entry name" value="Ubiquitin-like"/>
    <property type="match status" value="1"/>
</dbReference>
<dbReference type="Gene3D" id="2.30.29.30">
    <property type="entry name" value="Pleckstrin-homology domain (PH domain)/Phosphotyrosine-binding domain (PTB)"/>
    <property type="match status" value="1"/>
</dbReference>
<organism evidence="5">
    <name type="scientific">Oppiella nova</name>
    <dbReference type="NCBI Taxonomy" id="334625"/>
    <lineage>
        <taxon>Eukaryota</taxon>
        <taxon>Metazoa</taxon>
        <taxon>Ecdysozoa</taxon>
        <taxon>Arthropoda</taxon>
        <taxon>Chelicerata</taxon>
        <taxon>Arachnida</taxon>
        <taxon>Acari</taxon>
        <taxon>Acariformes</taxon>
        <taxon>Sarcoptiformes</taxon>
        <taxon>Oribatida</taxon>
        <taxon>Brachypylina</taxon>
        <taxon>Oppioidea</taxon>
        <taxon>Oppiidae</taxon>
        <taxon>Oppiella</taxon>
    </lineage>
</organism>
<dbReference type="InterPro" id="IPR046995">
    <property type="entry name" value="RGS10/12/14-like"/>
</dbReference>
<dbReference type="GO" id="GO:0005096">
    <property type="term" value="F:GTPase activator activity"/>
    <property type="evidence" value="ECO:0007669"/>
    <property type="project" value="UniProtKB-KW"/>
</dbReference>
<dbReference type="PANTHER" id="PTHR45945:SF3">
    <property type="entry name" value="REGULATOR OF G-PROTEIN SIGNALING LOCO"/>
    <property type="match status" value="1"/>
</dbReference>
<feature type="compositionally biased region" description="Polar residues" evidence="2">
    <location>
        <begin position="201"/>
        <end position="220"/>
    </location>
</feature>
<evidence type="ECO:0000256" key="1">
    <source>
        <dbReference type="ARBA" id="ARBA00022468"/>
    </source>
</evidence>
<dbReference type="InterPro" id="IPR003116">
    <property type="entry name" value="RBD_dom"/>
</dbReference>
<dbReference type="CDD" id="cd01817">
    <property type="entry name" value="RBD1_RGS12_like"/>
    <property type="match status" value="1"/>
</dbReference>
<dbReference type="SMART" id="SM00455">
    <property type="entry name" value="RBD"/>
    <property type="match status" value="1"/>
</dbReference>
<evidence type="ECO:0000313" key="5">
    <source>
        <dbReference type="EMBL" id="CAD7649567.1"/>
    </source>
</evidence>
<dbReference type="InterPro" id="IPR016137">
    <property type="entry name" value="RGS"/>
</dbReference>
<dbReference type="InterPro" id="IPR029071">
    <property type="entry name" value="Ubiquitin-like_domsf"/>
</dbReference>
<dbReference type="PANTHER" id="PTHR45945">
    <property type="entry name" value="REGULATOR OF G-PROTEIN SIGNALING LOCO"/>
    <property type="match status" value="1"/>
</dbReference>
<feature type="compositionally biased region" description="Basic and acidic residues" evidence="2">
    <location>
        <begin position="790"/>
        <end position="806"/>
    </location>
</feature>
<dbReference type="Proteomes" id="UP000728032">
    <property type="component" value="Unassembled WGS sequence"/>
</dbReference>
<dbReference type="OrthoDB" id="196547at2759"/>
<keyword evidence="1" id="KW-0343">GTPase activation</keyword>
<dbReference type="AlphaFoldDB" id="A0A7R9LX76"/>
<dbReference type="InterPro" id="IPR044926">
    <property type="entry name" value="RGS_subdomain_2"/>
</dbReference>
<dbReference type="SUPFAM" id="SSF50729">
    <property type="entry name" value="PH domain-like"/>
    <property type="match status" value="1"/>
</dbReference>
<evidence type="ECO:0000313" key="6">
    <source>
        <dbReference type="Proteomes" id="UP000728032"/>
    </source>
</evidence>
<dbReference type="Gene3D" id="1.10.167.10">
    <property type="entry name" value="Regulator of G-protein Signalling 4, domain 2"/>
    <property type="match status" value="1"/>
</dbReference>
<keyword evidence="6" id="KW-1185">Reference proteome</keyword>
<evidence type="ECO:0000259" key="4">
    <source>
        <dbReference type="PROSITE" id="PS50898"/>
    </source>
</evidence>
<dbReference type="PRINTS" id="PR01301">
    <property type="entry name" value="RGSPROTEIN"/>
</dbReference>
<dbReference type="InterPro" id="IPR024066">
    <property type="entry name" value="RGS_subdom1/3"/>
</dbReference>
<dbReference type="Pfam" id="PF00615">
    <property type="entry name" value="RGS"/>
    <property type="match status" value="1"/>
</dbReference>
<dbReference type="GO" id="GO:0005737">
    <property type="term" value="C:cytoplasm"/>
    <property type="evidence" value="ECO:0007669"/>
    <property type="project" value="TreeGrafter"/>
</dbReference>
<sequence>MSNAGGGGDDDEDLHSRALLRAIVGYLGTIETPADGHIDAHLIKDCIRRIRVENKCQTQHLLAVYQDSVHLVNGRGRTIAQFAADSLKSCGICADDQKYFAIITANTATGAAATADTGDASGSYSCHVFTTGATTHQQHYKTAQNFGIKCTLDPVSGHCLEFPESSDSILRVIVGLYRHKVGCAPSAMATVAHSPPGARHNSASNSDSGITEENSRSPDANHTVPPVSRNQSYNSERLEAQLNAANVRQTVHKYLKLKHDLKTIGFPTDPQMGGQKAPVDSELSANDCKQRLESNEGSMFKAPRGSAYSLASNGKPVMPATLSKENLELNNEVQVLCDCAITSGYDLDTKSSMSLEGMPPMSDTVSAASASVVSERPVDVGWVGGWAQDFEKLLSDSVGLKVFAEFLKKEFSHENLQFWMACEKYKLLTDSAQLRTEAKALYDRHLCTGAPEAVNIDGRARLIVETAMDEPTPGLFAAAEKQIYNLMKFDCYQRFLKSNIYKECVSMELQGRALPYECSTAPGVDSDGTGDDNHRFKDTQINTIKPKKRSFIPWHRIKSSKAEKQQLKRLNAKQTYVRCKSACDHHNSGASSVTNRSDVTGSQSSLATSDQQSMNGRQKAMYLMSKSKESLDKMGRAVTPAPAGNGSHHCQDDDCHLLCVLLPDRSQTVVPLVDGQTVGQMVEGLLRKRGLNYSAFDAFVTGSDKSLDPTLDVSTLGCNEVRVEQRVLFEIDFPNRERIIVSISDDLEEWGWDCVSSRMPVAVDKSRTVVSSPSTATDDDKPIRVLNDSLFDKHSDKTSSSEKENRLPVPTVADSTGAGVDLQSTARTFSAT</sequence>
<dbReference type="InterPro" id="IPR011993">
    <property type="entry name" value="PH-like_dom_sf"/>
</dbReference>
<dbReference type="GO" id="GO:0005886">
    <property type="term" value="C:plasma membrane"/>
    <property type="evidence" value="ECO:0007669"/>
    <property type="project" value="TreeGrafter"/>
</dbReference>
<name>A0A7R9LX76_9ACAR</name>
<dbReference type="GO" id="GO:0007165">
    <property type="term" value="P:signal transduction"/>
    <property type="evidence" value="ECO:0007669"/>
    <property type="project" value="InterPro"/>
</dbReference>
<dbReference type="GO" id="GO:0008277">
    <property type="term" value="P:regulation of G protein-coupled receptor signaling pathway"/>
    <property type="evidence" value="ECO:0007669"/>
    <property type="project" value="TreeGrafter"/>
</dbReference>
<dbReference type="InterPro" id="IPR036305">
    <property type="entry name" value="RGS_sf"/>
</dbReference>
<dbReference type="PROSITE" id="PS50898">
    <property type="entry name" value="RBD"/>
    <property type="match status" value="1"/>
</dbReference>
<dbReference type="Gene3D" id="1.10.196.10">
    <property type="match status" value="1"/>
</dbReference>
<feature type="domain" description="RBD" evidence="4">
    <location>
        <begin position="656"/>
        <end position="726"/>
    </location>
</feature>
<dbReference type="SMART" id="SM00315">
    <property type="entry name" value="RGS"/>
    <property type="match status" value="1"/>
</dbReference>
<dbReference type="FunFam" id="1.10.167.10:FF:000001">
    <property type="entry name" value="Putative regulator of g-protein signaling 12"/>
    <property type="match status" value="1"/>
</dbReference>
<feature type="compositionally biased region" description="Polar residues" evidence="2">
    <location>
        <begin position="588"/>
        <end position="616"/>
    </location>
</feature>
<proteinExistence type="predicted"/>
<dbReference type="SUPFAM" id="SSF48097">
    <property type="entry name" value="Regulator of G-protein signaling, RGS"/>
    <property type="match status" value="1"/>
</dbReference>
<dbReference type="Pfam" id="PF02196">
    <property type="entry name" value="RBD"/>
    <property type="match status" value="1"/>
</dbReference>